<evidence type="ECO:0000256" key="4">
    <source>
        <dbReference type="ARBA" id="ARBA00022692"/>
    </source>
</evidence>
<sequence>MKFTPIALSKRSMLASAAVLALVAPMSVQAQDAAEDETCIDEDADGDCDDVAGAVEQNAIVVSGTRIRTNEYDFANPVVAIDDTAIQNSGVTNLTDFLTEAPALTGSYTSNDGSGANAGIGGVGLNLLDLRNLGTQRTLLLIDGRRHVASVPGSSSVDTNTIPIDLIERVDIVTGGASAIYGADAVTGVVNFVTKRDFEGYTVRAQSGISEEGDGYTGFISATVGTNFAGGRGNIAANFEYGHDDNLLLSDRREFGPSFRSFYDNLDDQAAGDDPNVPDLILASDVNYLDSSPIGAIDVDGDFLPDFLGDGRPYIPGTFLGSFFESGGSGTPVSTYSGEILPKIDRYIGNLLFSYELTDSIRFFAEGKYARVDSESFGQPTFDFFIGVPTDNPFIPDNINDPAVNVFDGLGIVLVTGRDNLDLGRRGETNRRETYRGVAGIEADVTDTIRFDASYVYGQSDATVRQTNTRFNDRFYAALDAVDEGEFLTGTPNGNIVCRSNLTGDATSSNQNVTGAFFFDDFDQLSFTPGANSGCVPFNIFSNAQDPASLAFINTTAVDTSTVKQHVATAAFSGDFGDGFALWGDPIGFALGGEYRKEISESIPDPVNTTGLTFGNALFPETGSFDVYEGFVEVRVPIVQDRPGFYDLTANGAARVSEYSTVGTTFTYQGGLVYAPVPDFRIRGTYAQAVRAPNIGELFAPSNQTFAFIDDPCAFDNIDNGSATREANCTALLTNLGLTPAQIAGFTGDAGTSLPGLSTGNVDLSEETAKTITVGAIFQPSFIPGLVMSVDYYDVEIEDAISTPTANTLLELCVDADTLDNEFCDNIDRTPVGAGFDPNDAGVVRDFTLRPQNVAAFSTKGVDFSVRYRQPTDNLGTFNFSVIGNHLIELKTQGTPGADIVEEAGVRGAPEWQVNFDFNWTLDNFNLNYGINYWDETLRFARADIEADPDIVAPEYLKIDAKFVHDMQLRWTTDDDMSFYVGVNNIFDQEPDVGLTFYPVSALGRFFYAGVRISGDQLGF</sequence>
<dbReference type="InterPro" id="IPR000531">
    <property type="entry name" value="Beta-barrel_TonB"/>
</dbReference>
<evidence type="ECO:0000256" key="3">
    <source>
        <dbReference type="ARBA" id="ARBA00022452"/>
    </source>
</evidence>
<keyword evidence="14" id="KW-1185">Reference proteome</keyword>
<keyword evidence="6 8" id="KW-0472">Membrane</keyword>
<dbReference type="PANTHER" id="PTHR47234">
    <property type="match status" value="1"/>
</dbReference>
<comment type="similarity">
    <text evidence="8 9">Belongs to the TonB-dependent receptor family.</text>
</comment>
<dbReference type="SUPFAM" id="SSF56935">
    <property type="entry name" value="Porins"/>
    <property type="match status" value="1"/>
</dbReference>
<proteinExistence type="inferred from homology"/>
<comment type="subcellular location">
    <subcellularLocation>
        <location evidence="1 8">Cell outer membrane</location>
        <topology evidence="1 8">Multi-pass membrane protein</topology>
    </subcellularLocation>
</comment>
<evidence type="ECO:0000256" key="6">
    <source>
        <dbReference type="ARBA" id="ARBA00023136"/>
    </source>
</evidence>
<dbReference type="EMBL" id="JAVAIM010000001">
    <property type="protein sequence ID" value="MDP4574660.1"/>
    <property type="molecule type" value="Genomic_DNA"/>
</dbReference>
<keyword evidence="10" id="KW-0732">Signal</keyword>
<evidence type="ECO:0000256" key="10">
    <source>
        <dbReference type="SAM" id="SignalP"/>
    </source>
</evidence>
<evidence type="ECO:0000259" key="12">
    <source>
        <dbReference type="Pfam" id="PF07715"/>
    </source>
</evidence>
<dbReference type="RefSeq" id="WP_305932041.1">
    <property type="nucleotide sequence ID" value="NZ_JAVAIM010000001.1"/>
</dbReference>
<organism evidence="13 14">
    <name type="scientific">Qipengyuania profundimaris</name>
    <dbReference type="NCBI Taxonomy" id="3067652"/>
    <lineage>
        <taxon>Bacteria</taxon>
        <taxon>Pseudomonadati</taxon>
        <taxon>Pseudomonadota</taxon>
        <taxon>Alphaproteobacteria</taxon>
        <taxon>Sphingomonadales</taxon>
        <taxon>Erythrobacteraceae</taxon>
        <taxon>Qipengyuania</taxon>
    </lineage>
</organism>
<accession>A0ABT9HND3</accession>
<feature type="chain" id="PRO_5045094856" evidence="10">
    <location>
        <begin position="31"/>
        <end position="1020"/>
    </location>
</feature>
<feature type="domain" description="TonB-dependent receptor plug" evidence="12">
    <location>
        <begin position="73"/>
        <end position="189"/>
    </location>
</feature>
<evidence type="ECO:0000256" key="5">
    <source>
        <dbReference type="ARBA" id="ARBA00023077"/>
    </source>
</evidence>
<dbReference type="Gene3D" id="2.170.130.10">
    <property type="entry name" value="TonB-dependent receptor, plug domain"/>
    <property type="match status" value="1"/>
</dbReference>
<dbReference type="InterPro" id="IPR012910">
    <property type="entry name" value="Plug_dom"/>
</dbReference>
<dbReference type="Pfam" id="PF00593">
    <property type="entry name" value="TonB_dep_Rec_b-barrel"/>
    <property type="match status" value="1"/>
</dbReference>
<comment type="caution">
    <text evidence="13">The sequence shown here is derived from an EMBL/GenBank/DDBJ whole genome shotgun (WGS) entry which is preliminary data.</text>
</comment>
<dbReference type="InterPro" id="IPR036942">
    <property type="entry name" value="Beta-barrel_TonB_sf"/>
</dbReference>
<reference evidence="13 14" key="1">
    <citation type="submission" date="2023-08" db="EMBL/GenBank/DDBJ databases">
        <title>genomic of G39.</title>
        <authorList>
            <person name="Wang Y."/>
        </authorList>
    </citation>
    <scope>NUCLEOTIDE SEQUENCE [LARGE SCALE GENOMIC DNA]</scope>
    <source>
        <strain evidence="13 14">G39</strain>
    </source>
</reference>
<keyword evidence="2 8" id="KW-0813">Transport</keyword>
<evidence type="ECO:0000256" key="7">
    <source>
        <dbReference type="ARBA" id="ARBA00023237"/>
    </source>
</evidence>
<keyword evidence="7 8" id="KW-0998">Cell outer membrane</keyword>
<dbReference type="PROSITE" id="PS52016">
    <property type="entry name" value="TONB_DEPENDENT_REC_3"/>
    <property type="match status" value="1"/>
</dbReference>
<dbReference type="InterPro" id="IPR039426">
    <property type="entry name" value="TonB-dep_rcpt-like"/>
</dbReference>
<keyword evidence="13" id="KW-0675">Receptor</keyword>
<evidence type="ECO:0000259" key="11">
    <source>
        <dbReference type="Pfam" id="PF00593"/>
    </source>
</evidence>
<evidence type="ECO:0000256" key="2">
    <source>
        <dbReference type="ARBA" id="ARBA00022448"/>
    </source>
</evidence>
<name>A0ABT9HND3_9SPHN</name>
<dbReference type="Proteomes" id="UP001240639">
    <property type="component" value="Unassembled WGS sequence"/>
</dbReference>
<evidence type="ECO:0000256" key="8">
    <source>
        <dbReference type="PROSITE-ProRule" id="PRU01360"/>
    </source>
</evidence>
<keyword evidence="3 8" id="KW-1134">Transmembrane beta strand</keyword>
<dbReference type="PANTHER" id="PTHR47234:SF2">
    <property type="entry name" value="TONB-DEPENDENT RECEPTOR"/>
    <property type="match status" value="1"/>
</dbReference>
<feature type="domain" description="TonB-dependent receptor-like beta-barrel" evidence="11">
    <location>
        <begin position="502"/>
        <end position="986"/>
    </location>
</feature>
<evidence type="ECO:0000313" key="14">
    <source>
        <dbReference type="Proteomes" id="UP001240639"/>
    </source>
</evidence>
<feature type="signal peptide" evidence="10">
    <location>
        <begin position="1"/>
        <end position="30"/>
    </location>
</feature>
<evidence type="ECO:0000256" key="9">
    <source>
        <dbReference type="RuleBase" id="RU003357"/>
    </source>
</evidence>
<evidence type="ECO:0000256" key="1">
    <source>
        <dbReference type="ARBA" id="ARBA00004571"/>
    </source>
</evidence>
<evidence type="ECO:0000313" key="13">
    <source>
        <dbReference type="EMBL" id="MDP4574660.1"/>
    </source>
</evidence>
<keyword evidence="5 9" id="KW-0798">TonB box</keyword>
<dbReference type="Gene3D" id="2.40.170.20">
    <property type="entry name" value="TonB-dependent receptor, beta-barrel domain"/>
    <property type="match status" value="1"/>
</dbReference>
<gene>
    <name evidence="13" type="ORF">Q9K02_05845</name>
</gene>
<keyword evidence="4 8" id="KW-0812">Transmembrane</keyword>
<protein>
    <submittedName>
        <fullName evidence="13">TonB-dependent receptor</fullName>
    </submittedName>
</protein>
<dbReference type="InterPro" id="IPR037066">
    <property type="entry name" value="Plug_dom_sf"/>
</dbReference>
<dbReference type="Pfam" id="PF07715">
    <property type="entry name" value="Plug"/>
    <property type="match status" value="1"/>
</dbReference>